<organism evidence="2 3">
    <name type="scientific">Cavenderia fasciculata</name>
    <name type="common">Slime mold</name>
    <name type="synonym">Dictyostelium fasciculatum</name>
    <dbReference type="NCBI Taxonomy" id="261658"/>
    <lineage>
        <taxon>Eukaryota</taxon>
        <taxon>Amoebozoa</taxon>
        <taxon>Evosea</taxon>
        <taxon>Eumycetozoa</taxon>
        <taxon>Dictyostelia</taxon>
        <taxon>Acytosteliales</taxon>
        <taxon>Cavenderiaceae</taxon>
        <taxon>Cavenderia</taxon>
    </lineage>
</organism>
<dbReference type="GeneID" id="14876144"/>
<dbReference type="OrthoDB" id="2317183at2759"/>
<dbReference type="PANTHER" id="PTHR31534:SF3">
    <property type="entry name" value="HPC2-RELATED DOMAIN-CONTAINING PROTEIN"/>
    <property type="match status" value="1"/>
</dbReference>
<protein>
    <submittedName>
        <fullName evidence="2">Uncharacterized protein</fullName>
    </submittedName>
</protein>
<dbReference type="EMBL" id="GL883007">
    <property type="protein sequence ID" value="EGG24095.1"/>
    <property type="molecule type" value="Genomic_DNA"/>
</dbReference>
<evidence type="ECO:0000313" key="3">
    <source>
        <dbReference type="Proteomes" id="UP000007797"/>
    </source>
</evidence>
<dbReference type="InterPro" id="IPR029062">
    <property type="entry name" value="Class_I_gatase-like"/>
</dbReference>
<feature type="compositionally biased region" description="Basic and acidic residues" evidence="1">
    <location>
        <begin position="58"/>
        <end position="111"/>
    </location>
</feature>
<reference evidence="3" key="1">
    <citation type="journal article" date="2011" name="Genome Res.">
        <title>Phylogeny-wide analysis of social amoeba genomes highlights ancient origins for complex intercellular communication.</title>
        <authorList>
            <person name="Heidel A.J."/>
            <person name="Lawal H.M."/>
            <person name="Felder M."/>
            <person name="Schilde C."/>
            <person name="Helps N.R."/>
            <person name="Tunggal B."/>
            <person name="Rivero F."/>
            <person name="John U."/>
            <person name="Schleicher M."/>
            <person name="Eichinger L."/>
            <person name="Platzer M."/>
            <person name="Noegel A.A."/>
            <person name="Schaap P."/>
            <person name="Gloeckner G."/>
        </authorList>
    </citation>
    <scope>NUCLEOTIDE SEQUENCE [LARGE SCALE GENOMIC DNA]</scope>
    <source>
        <strain evidence="3">SH3</strain>
    </source>
</reference>
<dbReference type="KEGG" id="dfa:DFA_06234"/>
<dbReference type="Pfam" id="PF07722">
    <property type="entry name" value="Peptidase_C26"/>
    <property type="match status" value="1"/>
</dbReference>
<dbReference type="Proteomes" id="UP000007797">
    <property type="component" value="Unassembled WGS sequence"/>
</dbReference>
<dbReference type="Gene3D" id="3.40.50.880">
    <property type="match status" value="1"/>
</dbReference>
<dbReference type="PANTHER" id="PTHR31534">
    <property type="entry name" value="ATAXIN 7, ISOFORM A"/>
    <property type="match status" value="1"/>
</dbReference>
<proteinExistence type="predicted"/>
<accession>F4PKH1</accession>
<name>F4PKH1_CACFS</name>
<evidence type="ECO:0000256" key="1">
    <source>
        <dbReference type="SAM" id="MobiDB-lite"/>
    </source>
</evidence>
<dbReference type="InterPro" id="IPR053109">
    <property type="entry name" value="Ser/Thr-Kinase-Related"/>
</dbReference>
<dbReference type="AlphaFoldDB" id="F4PKH1"/>
<sequence length="491" mass="56697">MEEVRRAINRRLADGETQTTLAIAYNVSNATISRLVNNQIGRSHKLLAAHNRIIEGQERERQERERQERERQERERQERERQEREQQEREKEEREKHEREQQEREKEERQPKTAKNNTPSITIGIPARGPKGSDYDHRTIQSITGLPTTPLVYGGSEKVEKYNKIFKETQRMMVTQIPIPPVAWVDTKQEELSCIVMPGRSKQQENCEERAAQENQIIQRALIIGQPLFGICAASWRIWCGLHRRDLRSDFGNTLSNIKISLVHTKHKTALQATTLLNSIENRNPGADPKQWLVDIRSLKKLLPRTADFKNQIRLLLQIIKHLQFSDSKFLQIVKGHNSRRMMCMNSLGTKVIYNKSVHPIEMVKDSLTKQLMESTKVQQGKVVMTEIDPKDLEVNSVHWRAVSLSNRYLGPNCPGGVEVSAIAPKDGCIESFSSTLGCPIVGVQWHPEATNHDEQEQKFNRLMIKRFVKQCGQSFSLKRSLLKQIPKQVY</sequence>
<dbReference type="GO" id="GO:0016787">
    <property type="term" value="F:hydrolase activity"/>
    <property type="evidence" value="ECO:0007669"/>
    <property type="project" value="InterPro"/>
</dbReference>
<feature type="region of interest" description="Disordered" evidence="1">
    <location>
        <begin position="58"/>
        <end position="134"/>
    </location>
</feature>
<dbReference type="RefSeq" id="XP_004361946.1">
    <property type="nucleotide sequence ID" value="XM_004361889.1"/>
</dbReference>
<keyword evidence="3" id="KW-1185">Reference proteome</keyword>
<gene>
    <name evidence="2" type="ORF">DFA_06234</name>
</gene>
<evidence type="ECO:0000313" key="2">
    <source>
        <dbReference type="EMBL" id="EGG24095.1"/>
    </source>
</evidence>
<dbReference type="InterPro" id="IPR011697">
    <property type="entry name" value="Peptidase_C26"/>
</dbReference>
<dbReference type="SUPFAM" id="SSF52317">
    <property type="entry name" value="Class I glutamine amidotransferase-like"/>
    <property type="match status" value="1"/>
</dbReference>